<evidence type="ECO:0000256" key="1">
    <source>
        <dbReference type="ARBA" id="ARBA00005180"/>
    </source>
</evidence>
<dbReference type="EC" id="2.4.2.9" evidence="3 15"/>
<dbReference type="InterPro" id="IPR029057">
    <property type="entry name" value="PRTase-like"/>
</dbReference>
<dbReference type="GO" id="GO:0000287">
    <property type="term" value="F:magnesium ion binding"/>
    <property type="evidence" value="ECO:0007669"/>
    <property type="project" value="UniProtKB-UniRule"/>
</dbReference>
<sequence>MSVFDQLTIVNHPLIQHKLGIMRDDQTGPKEFRELLKEITLLLTYEATRHIPTYEKEITTPLVRMVGQSIEDKKVTVVPILRAGLGMVEGVLSLMPNASVGYIGIYRDPDTIQPVEYYSKLPRIDETTQIFVLDPMLATGVSSSWALKLVKRAGGKQISLMCLIAAPEGVRLIEKNHPDVKIFTAALDERLNDHAYIIPGLGDAGDRLYRTK</sequence>
<keyword evidence="6 15" id="KW-0808">Transferase</keyword>
<reference evidence="18" key="1">
    <citation type="journal article" date="2015" name="MBio">
        <title>Genome-Resolved Metagenomic Analysis Reveals Roles for Candidate Phyla and Other Microbial Community Members in Biogeochemical Transformations in Oil Reservoirs.</title>
        <authorList>
            <person name="Hu P."/>
            <person name="Tom L."/>
            <person name="Singh A."/>
            <person name="Thomas B.C."/>
            <person name="Baker B.J."/>
            <person name="Piceno Y.M."/>
            <person name="Andersen G.L."/>
            <person name="Banfield J.F."/>
        </authorList>
    </citation>
    <scope>NUCLEOTIDE SEQUENCE [LARGE SCALE GENOMIC DNA]</scope>
</reference>
<evidence type="ECO:0000256" key="7">
    <source>
        <dbReference type="ARBA" id="ARBA00022741"/>
    </source>
</evidence>
<keyword evidence="9 15" id="KW-0342">GTP-binding</keyword>
<keyword evidence="5 15" id="KW-0328">Glycosyltransferase</keyword>
<evidence type="ECO:0000256" key="9">
    <source>
        <dbReference type="ARBA" id="ARBA00023134"/>
    </source>
</evidence>
<dbReference type="GO" id="GO:0004845">
    <property type="term" value="F:uracil phosphoribosyltransferase activity"/>
    <property type="evidence" value="ECO:0007669"/>
    <property type="project" value="UniProtKB-UniRule"/>
</dbReference>
<feature type="binding site" evidence="15">
    <location>
        <position position="82"/>
    </location>
    <ligand>
        <name>5-phospho-alpha-D-ribose 1-diphosphate</name>
        <dbReference type="ChEBI" id="CHEBI:58017"/>
    </ligand>
</feature>
<dbReference type="InterPro" id="IPR005765">
    <property type="entry name" value="UPRT"/>
</dbReference>
<dbReference type="GO" id="GO:0005737">
    <property type="term" value="C:cytoplasm"/>
    <property type="evidence" value="ECO:0007669"/>
    <property type="project" value="UniProtKB-ARBA"/>
</dbReference>
<feature type="binding site" evidence="15">
    <location>
        <begin position="134"/>
        <end position="142"/>
    </location>
    <ligand>
        <name>5-phospho-alpha-D-ribose 1-diphosphate</name>
        <dbReference type="ChEBI" id="CHEBI:58017"/>
    </ligand>
</feature>
<dbReference type="NCBIfam" id="TIGR01091">
    <property type="entry name" value="upp"/>
    <property type="match status" value="1"/>
</dbReference>
<keyword evidence="4 15" id="KW-0021">Allosteric enzyme</keyword>
<dbReference type="UniPathway" id="UPA00574">
    <property type="reaction ID" value="UER00636"/>
</dbReference>
<evidence type="ECO:0000256" key="6">
    <source>
        <dbReference type="ARBA" id="ARBA00022679"/>
    </source>
</evidence>
<evidence type="ECO:0000256" key="3">
    <source>
        <dbReference type="ARBA" id="ARBA00011894"/>
    </source>
</evidence>
<comment type="caution">
    <text evidence="17">The sequence shown here is derived from an EMBL/GenBank/DDBJ whole genome shotgun (WGS) entry which is preliminary data.</text>
</comment>
<comment type="similarity">
    <text evidence="2 15">Belongs to the UPRTase family.</text>
</comment>
<evidence type="ECO:0000259" key="16">
    <source>
        <dbReference type="Pfam" id="PF14681"/>
    </source>
</evidence>
<comment type="function">
    <text evidence="12 15">Catalyzes the conversion of uracil and 5-phospho-alpha-D-ribose 1-diphosphate (PRPP) to UMP and diphosphate.</text>
</comment>
<dbReference type="HAMAP" id="MF_01218_B">
    <property type="entry name" value="Upp_B"/>
    <property type="match status" value="1"/>
</dbReference>
<feature type="domain" description="Phosphoribosyltransferase" evidence="16">
    <location>
        <begin position="10"/>
        <end position="211"/>
    </location>
</feature>
<dbReference type="AlphaFoldDB" id="A0A101GZZ5"/>
<dbReference type="InterPro" id="IPR050054">
    <property type="entry name" value="UPRTase/APRTase"/>
</dbReference>
<dbReference type="PATRIC" id="fig|1236046.6.peg.729"/>
<dbReference type="FunFam" id="3.40.50.2020:FF:000003">
    <property type="entry name" value="Uracil phosphoribosyltransferase"/>
    <property type="match status" value="1"/>
</dbReference>
<dbReference type="NCBIfam" id="NF001097">
    <property type="entry name" value="PRK00129.1"/>
    <property type="match status" value="1"/>
</dbReference>
<evidence type="ECO:0000256" key="12">
    <source>
        <dbReference type="ARBA" id="ARBA00056901"/>
    </source>
</evidence>
<feature type="binding site" evidence="15">
    <location>
        <position position="197"/>
    </location>
    <ligand>
        <name>uracil</name>
        <dbReference type="ChEBI" id="CHEBI:17568"/>
    </ligand>
</feature>
<evidence type="ECO:0000256" key="4">
    <source>
        <dbReference type="ARBA" id="ARBA00022533"/>
    </source>
</evidence>
<dbReference type="Proteomes" id="UP000054260">
    <property type="component" value="Unassembled WGS sequence"/>
</dbReference>
<name>A0A101GZZ5_9BACT</name>
<dbReference type="Gene3D" id="3.40.50.2020">
    <property type="match status" value="1"/>
</dbReference>
<dbReference type="Pfam" id="PF14681">
    <property type="entry name" value="UPRTase"/>
    <property type="match status" value="1"/>
</dbReference>
<evidence type="ECO:0000256" key="5">
    <source>
        <dbReference type="ARBA" id="ARBA00022676"/>
    </source>
</evidence>
<dbReference type="PANTHER" id="PTHR32315">
    <property type="entry name" value="ADENINE PHOSPHORIBOSYLTRANSFERASE"/>
    <property type="match status" value="1"/>
</dbReference>
<evidence type="ECO:0000256" key="10">
    <source>
        <dbReference type="ARBA" id="ARBA00031082"/>
    </source>
</evidence>
<dbReference type="InterPro" id="IPR034332">
    <property type="entry name" value="Upp_B"/>
</dbReference>
<dbReference type="GO" id="GO:0044206">
    <property type="term" value="P:UMP salvage"/>
    <property type="evidence" value="ECO:0007669"/>
    <property type="project" value="UniProtKB-UniRule"/>
</dbReference>
<keyword evidence="8 15" id="KW-0460">Magnesium</keyword>
<evidence type="ECO:0000256" key="13">
    <source>
        <dbReference type="ARBA" id="ARBA00072146"/>
    </source>
</evidence>
<evidence type="ECO:0000256" key="11">
    <source>
        <dbReference type="ARBA" id="ARBA00052919"/>
    </source>
</evidence>
<evidence type="ECO:0000313" key="18">
    <source>
        <dbReference type="Proteomes" id="UP000054260"/>
    </source>
</evidence>
<comment type="catalytic activity">
    <reaction evidence="11 15">
        <text>UMP + diphosphate = 5-phospho-alpha-D-ribose 1-diphosphate + uracil</text>
        <dbReference type="Rhea" id="RHEA:13017"/>
        <dbReference type="ChEBI" id="CHEBI:17568"/>
        <dbReference type="ChEBI" id="CHEBI:33019"/>
        <dbReference type="ChEBI" id="CHEBI:57865"/>
        <dbReference type="ChEBI" id="CHEBI:58017"/>
        <dbReference type="EC" id="2.4.2.9"/>
    </reaction>
</comment>
<feature type="binding site" evidence="15">
    <location>
        <position position="203"/>
    </location>
    <ligand>
        <name>5-phospho-alpha-D-ribose 1-diphosphate</name>
        <dbReference type="ChEBI" id="CHEBI:58017"/>
    </ligand>
</feature>
<accession>A0A101GZZ5</accession>
<keyword evidence="7 15" id="KW-0547">Nucleotide-binding</keyword>
<comment type="cofactor">
    <cofactor evidence="15">
        <name>Mg(2+)</name>
        <dbReference type="ChEBI" id="CHEBI:18420"/>
    </cofactor>
    <text evidence="15">Binds 1 Mg(2+) ion per subunit. The magnesium is bound as Mg-PRPP.</text>
</comment>
<protein>
    <recommendedName>
        <fullName evidence="13 15">Uracil phosphoribosyltransferase</fullName>
        <ecNumber evidence="3 15">2.4.2.9</ecNumber>
    </recommendedName>
    <alternativeName>
        <fullName evidence="10 15">UMP pyrophosphorylase</fullName>
    </alternativeName>
    <alternativeName>
        <fullName evidence="14 15">UPRTase</fullName>
    </alternativeName>
</protein>
<organism evidence="17 18">
    <name type="scientific">Mesotoga infera</name>
    <dbReference type="NCBI Taxonomy" id="1236046"/>
    <lineage>
        <taxon>Bacteria</taxon>
        <taxon>Thermotogati</taxon>
        <taxon>Thermotogota</taxon>
        <taxon>Thermotogae</taxon>
        <taxon>Kosmotogales</taxon>
        <taxon>Kosmotogaceae</taxon>
        <taxon>Mesotoga</taxon>
    </lineage>
</organism>
<feature type="binding site" evidence="15">
    <location>
        <begin position="202"/>
        <end position="204"/>
    </location>
    <ligand>
        <name>uracil</name>
        <dbReference type="ChEBI" id="CHEBI:17568"/>
    </ligand>
</feature>
<dbReference type="GO" id="GO:0005525">
    <property type="term" value="F:GTP binding"/>
    <property type="evidence" value="ECO:0007669"/>
    <property type="project" value="UniProtKB-KW"/>
</dbReference>
<comment type="pathway">
    <text evidence="1 15">Pyrimidine metabolism; UMP biosynthesis via salvage pathway; UMP from uracil: step 1/1.</text>
</comment>
<feature type="binding site" evidence="15">
    <location>
        <position position="107"/>
    </location>
    <ligand>
        <name>5-phospho-alpha-D-ribose 1-diphosphate</name>
        <dbReference type="ChEBI" id="CHEBI:58017"/>
    </ligand>
</feature>
<dbReference type="GO" id="GO:0006223">
    <property type="term" value="P:uracil salvage"/>
    <property type="evidence" value="ECO:0007669"/>
    <property type="project" value="InterPro"/>
</dbReference>
<dbReference type="CDD" id="cd06223">
    <property type="entry name" value="PRTases_typeI"/>
    <property type="match status" value="1"/>
</dbReference>
<evidence type="ECO:0000256" key="8">
    <source>
        <dbReference type="ARBA" id="ARBA00022842"/>
    </source>
</evidence>
<comment type="activity regulation">
    <text evidence="15">Allosterically activated by GTP.</text>
</comment>
<dbReference type="PANTHER" id="PTHR32315:SF4">
    <property type="entry name" value="URACIL PHOSPHORIBOSYLTRANSFERASE, CHLOROPLASTIC"/>
    <property type="match status" value="1"/>
</dbReference>
<evidence type="ECO:0000313" key="17">
    <source>
        <dbReference type="EMBL" id="KUK67793.1"/>
    </source>
</evidence>
<gene>
    <name evidence="15" type="primary">upp</name>
    <name evidence="17" type="ORF">XD86_0601</name>
</gene>
<dbReference type="InterPro" id="IPR000836">
    <property type="entry name" value="PRTase_dom"/>
</dbReference>
<evidence type="ECO:0000256" key="2">
    <source>
        <dbReference type="ARBA" id="ARBA00009516"/>
    </source>
</evidence>
<dbReference type="EMBL" id="LGGH01000069">
    <property type="protein sequence ID" value="KUK67793.1"/>
    <property type="molecule type" value="Genomic_DNA"/>
</dbReference>
<evidence type="ECO:0000256" key="15">
    <source>
        <dbReference type="HAMAP-Rule" id="MF_01218"/>
    </source>
</evidence>
<dbReference type="SUPFAM" id="SSF53271">
    <property type="entry name" value="PRTase-like"/>
    <property type="match status" value="1"/>
</dbReference>
<evidence type="ECO:0000256" key="14">
    <source>
        <dbReference type="ARBA" id="ARBA00079807"/>
    </source>
</evidence>
<proteinExistence type="inferred from homology"/>